<gene>
    <name evidence="1" type="ORF">CNECB9_3330016</name>
</gene>
<reference evidence="1" key="1">
    <citation type="submission" date="2016-09" db="EMBL/GenBank/DDBJ databases">
        <authorList>
            <person name="Capua I."/>
            <person name="De Benedictis P."/>
            <person name="Joannis T."/>
            <person name="Lombin L.H."/>
            <person name="Cattoli G."/>
        </authorList>
    </citation>
    <scope>NUCLEOTIDE SEQUENCE</scope>
    <source>
        <strain evidence="1">B9</strain>
    </source>
</reference>
<accession>A0A1K0IH94</accession>
<dbReference type="EMBL" id="FMSH01000261">
    <property type="protein sequence ID" value="SCU76696.1"/>
    <property type="molecule type" value="Genomic_DNA"/>
</dbReference>
<name>A0A1K0IH94_CUPNE</name>
<organism evidence="1">
    <name type="scientific">Cupriavidus necator</name>
    <name type="common">Alcaligenes eutrophus</name>
    <name type="synonym">Ralstonia eutropha</name>
    <dbReference type="NCBI Taxonomy" id="106590"/>
    <lineage>
        <taxon>Bacteria</taxon>
        <taxon>Pseudomonadati</taxon>
        <taxon>Pseudomonadota</taxon>
        <taxon>Betaproteobacteria</taxon>
        <taxon>Burkholderiales</taxon>
        <taxon>Burkholderiaceae</taxon>
        <taxon>Cupriavidus</taxon>
    </lineage>
</organism>
<dbReference type="AlphaFoldDB" id="A0A1K0IH94"/>
<sequence>MEYVGWKDVHSAMRYVEAADPFARRRIESALPVALPDPNPA</sequence>
<protein>
    <submittedName>
        <fullName evidence="1">Cointegrate resolution protein S</fullName>
    </submittedName>
</protein>
<proteinExistence type="predicted"/>
<evidence type="ECO:0000313" key="1">
    <source>
        <dbReference type="EMBL" id="SCU76696.1"/>
    </source>
</evidence>